<dbReference type="EMBL" id="SLUO01000001">
    <property type="protein sequence ID" value="TCL60912.1"/>
    <property type="molecule type" value="Genomic_DNA"/>
</dbReference>
<keyword evidence="6" id="KW-0472">Membrane</keyword>
<comment type="caution">
    <text evidence="8">The sequence shown here is derived from an EMBL/GenBank/DDBJ whole genome shotgun (WGS) entry which is preliminary data.</text>
</comment>
<evidence type="ECO:0000256" key="1">
    <source>
        <dbReference type="ARBA" id="ARBA00004202"/>
    </source>
</evidence>
<comment type="subcellular location">
    <subcellularLocation>
        <location evidence="1">Cell membrane</location>
        <topology evidence="1">Peripheral membrane protein</topology>
    </subcellularLocation>
</comment>
<keyword evidence="2" id="KW-0813">Transport</keyword>
<evidence type="ECO:0000256" key="3">
    <source>
        <dbReference type="ARBA" id="ARBA00022475"/>
    </source>
</evidence>
<dbReference type="InterPro" id="IPR017871">
    <property type="entry name" value="ABC_transporter-like_CS"/>
</dbReference>
<reference evidence="8 9" key="1">
    <citation type="submission" date="2019-03" db="EMBL/GenBank/DDBJ databases">
        <title>Genomic Encyclopedia of Type Strains, Phase IV (KMG-IV): sequencing the most valuable type-strain genomes for metagenomic binning, comparative biology and taxonomic classification.</title>
        <authorList>
            <person name="Goeker M."/>
        </authorList>
    </citation>
    <scope>NUCLEOTIDE SEQUENCE [LARGE SCALE GENOMIC DNA]</scope>
    <source>
        <strain evidence="8 9">DSM 100556</strain>
    </source>
</reference>
<evidence type="ECO:0000313" key="8">
    <source>
        <dbReference type="EMBL" id="TCL60912.1"/>
    </source>
</evidence>
<evidence type="ECO:0000313" key="9">
    <source>
        <dbReference type="Proteomes" id="UP000295718"/>
    </source>
</evidence>
<dbReference type="CDD" id="cd03262">
    <property type="entry name" value="ABC_HisP_GlnQ"/>
    <property type="match status" value="1"/>
</dbReference>
<dbReference type="PANTHER" id="PTHR43166">
    <property type="entry name" value="AMINO ACID IMPORT ATP-BINDING PROTEIN"/>
    <property type="match status" value="1"/>
</dbReference>
<dbReference type="Gene3D" id="3.40.50.300">
    <property type="entry name" value="P-loop containing nucleotide triphosphate hydrolases"/>
    <property type="match status" value="1"/>
</dbReference>
<dbReference type="PROSITE" id="PS00211">
    <property type="entry name" value="ABC_TRANSPORTER_1"/>
    <property type="match status" value="1"/>
</dbReference>
<dbReference type="Proteomes" id="UP000295718">
    <property type="component" value="Unassembled WGS sequence"/>
</dbReference>
<dbReference type="STRING" id="1469948.GCA_000732725_02760"/>
<evidence type="ECO:0000256" key="5">
    <source>
        <dbReference type="ARBA" id="ARBA00022840"/>
    </source>
</evidence>
<dbReference type="GO" id="GO:0016887">
    <property type="term" value="F:ATP hydrolysis activity"/>
    <property type="evidence" value="ECO:0007669"/>
    <property type="project" value="InterPro"/>
</dbReference>
<dbReference type="PANTHER" id="PTHR43166:SF35">
    <property type="entry name" value="L-CYSTINE IMPORT ATP-BINDING PROTEIN TCYN"/>
    <property type="match status" value="1"/>
</dbReference>
<keyword evidence="9" id="KW-1185">Reference proteome</keyword>
<gene>
    <name evidence="8" type="ORF">EDD76_1019</name>
</gene>
<proteinExistence type="predicted"/>
<keyword evidence="5 8" id="KW-0067">ATP-binding</keyword>
<dbReference type="InterPro" id="IPR050086">
    <property type="entry name" value="MetN_ABC_transporter-like"/>
</dbReference>
<feature type="domain" description="ABC transporter" evidence="7">
    <location>
        <begin position="5"/>
        <end position="242"/>
    </location>
</feature>
<dbReference type="InterPro" id="IPR003593">
    <property type="entry name" value="AAA+_ATPase"/>
</dbReference>
<protein>
    <submittedName>
        <fullName evidence="8">Amino acid ABC transporter ATP-binding protein (PAAT family)</fullName>
    </submittedName>
</protein>
<dbReference type="AlphaFoldDB" id="A0A4R1R6H1"/>
<dbReference type="SMART" id="SM00382">
    <property type="entry name" value="AAA"/>
    <property type="match status" value="1"/>
</dbReference>
<dbReference type="FunFam" id="3.40.50.300:FF:000020">
    <property type="entry name" value="Amino acid ABC transporter ATP-binding component"/>
    <property type="match status" value="1"/>
</dbReference>
<organism evidence="8 9">
    <name type="scientific">Kineothrix alysoides</name>
    <dbReference type="NCBI Taxonomy" id="1469948"/>
    <lineage>
        <taxon>Bacteria</taxon>
        <taxon>Bacillati</taxon>
        <taxon>Bacillota</taxon>
        <taxon>Clostridia</taxon>
        <taxon>Lachnospirales</taxon>
        <taxon>Lachnospiraceae</taxon>
        <taxon>Kineothrix</taxon>
    </lineage>
</organism>
<dbReference type="InterPro" id="IPR030679">
    <property type="entry name" value="ABC_ATPase_HisP-typ"/>
</dbReference>
<evidence type="ECO:0000259" key="7">
    <source>
        <dbReference type="PROSITE" id="PS50893"/>
    </source>
</evidence>
<dbReference type="GO" id="GO:0005886">
    <property type="term" value="C:plasma membrane"/>
    <property type="evidence" value="ECO:0007669"/>
    <property type="project" value="UniProtKB-SubCell"/>
</dbReference>
<sequence length="260" mass="28997">MESMVELKNIHKSFGENHILKGVDMKIKKGEVVVILGPSGSGKTTLLRTINFLDSADDGSVSVHDFKVKCKKHTKSQVIELRRKTAMVFQNYNLFQNKTILQNVMEGLVTVKKYKKADAEVNSRKILEKVGLSERCDFYPSQLSGGQQQRAGIARALILDPDVILFDEPTSALDPELVGEVLKTIKVVAKTGITMIVVTHEISFAREVASRVIFMEGGVVVEEGPPSEILVNPKEARTQQFLQRITNPDNKEEETLLFTQ</sequence>
<evidence type="ECO:0000256" key="4">
    <source>
        <dbReference type="ARBA" id="ARBA00022741"/>
    </source>
</evidence>
<accession>A0A4R1R6H1</accession>
<dbReference type="GO" id="GO:0005524">
    <property type="term" value="F:ATP binding"/>
    <property type="evidence" value="ECO:0007669"/>
    <property type="project" value="UniProtKB-KW"/>
</dbReference>
<dbReference type="PROSITE" id="PS50893">
    <property type="entry name" value="ABC_TRANSPORTER_2"/>
    <property type="match status" value="1"/>
</dbReference>
<dbReference type="Pfam" id="PF00005">
    <property type="entry name" value="ABC_tran"/>
    <property type="match status" value="1"/>
</dbReference>
<evidence type="ECO:0000256" key="6">
    <source>
        <dbReference type="ARBA" id="ARBA00023136"/>
    </source>
</evidence>
<dbReference type="InterPro" id="IPR003439">
    <property type="entry name" value="ABC_transporter-like_ATP-bd"/>
</dbReference>
<evidence type="ECO:0000256" key="2">
    <source>
        <dbReference type="ARBA" id="ARBA00022448"/>
    </source>
</evidence>
<dbReference type="SUPFAM" id="SSF52540">
    <property type="entry name" value="P-loop containing nucleoside triphosphate hydrolases"/>
    <property type="match status" value="1"/>
</dbReference>
<keyword evidence="3" id="KW-1003">Cell membrane</keyword>
<dbReference type="GO" id="GO:0015424">
    <property type="term" value="F:ABC-type amino acid transporter activity"/>
    <property type="evidence" value="ECO:0007669"/>
    <property type="project" value="InterPro"/>
</dbReference>
<dbReference type="PIRSF" id="PIRSF039085">
    <property type="entry name" value="ABC_ATPase_HisP"/>
    <property type="match status" value="1"/>
</dbReference>
<keyword evidence="4" id="KW-0547">Nucleotide-binding</keyword>
<dbReference type="InterPro" id="IPR027417">
    <property type="entry name" value="P-loop_NTPase"/>
</dbReference>
<name>A0A4R1R6H1_9FIRM</name>